<evidence type="ECO:0000256" key="8">
    <source>
        <dbReference type="ARBA" id="ARBA00022842"/>
    </source>
</evidence>
<evidence type="ECO:0000256" key="3">
    <source>
        <dbReference type="ARBA" id="ARBA00009446"/>
    </source>
</evidence>
<dbReference type="Pfam" id="PF01751">
    <property type="entry name" value="Toprim"/>
    <property type="match status" value="1"/>
</dbReference>
<dbReference type="EC" id="5.6.2.1" evidence="12"/>
<reference evidence="16 17" key="1">
    <citation type="submission" date="2020-12" db="EMBL/GenBank/DDBJ databases">
        <title>Halosimplex halophilum sp. nov. and Halosimplex salinum sp. nov., two new members of the genus Halosimplex.</title>
        <authorList>
            <person name="Cui H.L."/>
        </authorList>
    </citation>
    <scope>NUCLEOTIDE SEQUENCE [LARGE SCALE GENOMIC DNA]</scope>
    <source>
        <strain evidence="16 17">YGH94</strain>
    </source>
</reference>
<dbReference type="SMART" id="SM00493">
    <property type="entry name" value="TOPRIM"/>
    <property type="match status" value="1"/>
</dbReference>
<organism evidence="16 17">
    <name type="scientific">Halosimplex litoreum</name>
    <dbReference type="NCBI Taxonomy" id="1198301"/>
    <lineage>
        <taxon>Archaea</taxon>
        <taxon>Methanobacteriati</taxon>
        <taxon>Methanobacteriota</taxon>
        <taxon>Stenosarchaea group</taxon>
        <taxon>Halobacteria</taxon>
        <taxon>Halobacteriales</taxon>
        <taxon>Haloarculaceae</taxon>
        <taxon>Halosimplex</taxon>
    </lineage>
</organism>
<dbReference type="FunFam" id="1.10.290.10:FF:000003">
    <property type="entry name" value="DNA topoisomerase"/>
    <property type="match status" value="1"/>
</dbReference>
<sequence>MELIITEKNNAARRIAEILSNGEATTTQRNGVNVYEWGLTTCVGLSGHVVGVDFPEEYGDWRDVEPVELIDADIVKSPTQENIVRTLRQLAREADEATIATDYDREGELIGKEAYELIREETDAPVKRVRFSSITEREVKSAFDEPDDIDFDLAAAGEARQVIDLVWGAALTRFLSLSARQLGHDFISVGRVQSPTLKLIVDREREIQAFDPEDYWELFTDLAKEGETFEAQYFYDDDGSEAERIWDEDDANDAHERLREATSAEVTSVRRRTRTDNPPAPFNTTAFISAAGSLGYSAQRAMSIAEELYTTGYITYPRTDNTVYPEDLDPEELLDEFTMTHEFGDDAESLLERDEIEPTEGDDETTDHPPIHPTGAVPDRDELDEDEWEVYELVVRRFFATVAEAATWEHLRVVAAASDCQLKATGKRLLEAGYHDVYPYSSASESFLPAVEEGDALDVTDVELEAKQTQPPRRYGQSRLIQQMEDMGIGTKATRHNVIEKLYDRGYIESDPPRPTSLAEAVVEAAEEFADLVVSEDMTAQLEADMSAIANGEATLDDVTAESREMLDRVFEELRDSREEIGDHLQESLKADRRLGPCPESDHDLLVRQSRQGSYFVGCDGFPECRYTLPLPSTGEPLVLEETCEDHGLNHVKMLAGRDTFVHGCPQCKADEADDTEDEVIGLCPDCGDEHEGNLAIKQLRSGSRLVGCTRYPDCDYSLPLPRRGDIKITDDYCEEHDLPELVVHSGDDPWELGCPICNYKEYQARQAVDDLEDLDGVGPATAERLETAGVEEPNDLREVDPDRLATEIQGVSASQIRDWIAQLPEVDPGEDDDPDDGSEEGDRDLVESASPADEPAESD</sequence>
<feature type="domain" description="Toprim" evidence="14">
    <location>
        <begin position="1"/>
        <end position="135"/>
    </location>
</feature>
<dbReference type="InterPro" id="IPR013826">
    <property type="entry name" value="Topo_IA_cen_sub3"/>
</dbReference>
<keyword evidence="10 12" id="KW-0238">DNA-binding</keyword>
<feature type="site" description="Interaction with DNA" evidence="12">
    <location>
        <position position="164"/>
    </location>
</feature>
<dbReference type="Gene3D" id="1.10.460.10">
    <property type="entry name" value="Topoisomerase I, domain 2"/>
    <property type="match status" value="1"/>
</dbReference>
<dbReference type="GO" id="GO:0006265">
    <property type="term" value="P:DNA topological change"/>
    <property type="evidence" value="ECO:0007669"/>
    <property type="project" value="UniProtKB-UniRule"/>
</dbReference>
<feature type="site" description="Interaction with DNA" evidence="12">
    <location>
        <position position="318"/>
    </location>
</feature>
<comment type="caution">
    <text evidence="12">Lacks conserved residue(s) required for the propagation of feature annotation.</text>
</comment>
<dbReference type="Gene3D" id="3.40.50.140">
    <property type="match status" value="1"/>
</dbReference>
<feature type="domain" description="Topo IA-type catalytic" evidence="15">
    <location>
        <begin position="150"/>
        <end position="571"/>
    </location>
</feature>
<dbReference type="HAMAP" id="MF_00952">
    <property type="entry name" value="Topoisom_1_prok"/>
    <property type="match status" value="1"/>
</dbReference>
<dbReference type="GeneID" id="60587869"/>
<dbReference type="Pfam" id="PF01131">
    <property type="entry name" value="Topoisom_bac"/>
    <property type="match status" value="1"/>
</dbReference>
<keyword evidence="7" id="KW-0862">Zinc</keyword>
<dbReference type="KEGG" id="hlt:I7X12_05210"/>
<dbReference type="Pfam" id="PF01396">
    <property type="entry name" value="Zn_ribbon_Top1"/>
    <property type="match status" value="2"/>
</dbReference>
<comment type="catalytic activity">
    <reaction evidence="1 12">
        <text>ATP-independent breakage of single-stranded DNA, followed by passage and rejoining.</text>
        <dbReference type="EC" id="5.6.2.1"/>
    </reaction>
</comment>
<feature type="compositionally biased region" description="Acidic residues" evidence="13">
    <location>
        <begin position="828"/>
        <end position="843"/>
    </location>
</feature>
<evidence type="ECO:0000256" key="5">
    <source>
        <dbReference type="ARBA" id="ARBA00022737"/>
    </source>
</evidence>
<evidence type="ECO:0000256" key="2">
    <source>
        <dbReference type="ARBA" id="ARBA00001946"/>
    </source>
</evidence>
<dbReference type="InterPro" id="IPR013825">
    <property type="entry name" value="Topo_IA_cen_sub2"/>
</dbReference>
<dbReference type="PROSITE" id="PS50880">
    <property type="entry name" value="TOPRIM"/>
    <property type="match status" value="1"/>
</dbReference>
<dbReference type="CDD" id="cd03362">
    <property type="entry name" value="TOPRIM_TopoIA_TopoIII"/>
    <property type="match status" value="1"/>
</dbReference>
<dbReference type="GO" id="GO:0005694">
    <property type="term" value="C:chromosome"/>
    <property type="evidence" value="ECO:0007669"/>
    <property type="project" value="InterPro"/>
</dbReference>
<dbReference type="Gene3D" id="1.10.150.20">
    <property type="entry name" value="5' to 3' exonuclease, C-terminal subdomain"/>
    <property type="match status" value="1"/>
</dbReference>
<evidence type="ECO:0000259" key="15">
    <source>
        <dbReference type="PROSITE" id="PS52039"/>
    </source>
</evidence>
<keyword evidence="6" id="KW-0863">Zinc-finger</keyword>
<evidence type="ECO:0000259" key="14">
    <source>
        <dbReference type="PROSITE" id="PS50880"/>
    </source>
</evidence>
<dbReference type="PRINTS" id="PR00417">
    <property type="entry name" value="PRTPISMRASEI"/>
</dbReference>
<keyword evidence="11 12" id="KW-0413">Isomerase</keyword>
<evidence type="ECO:0000256" key="1">
    <source>
        <dbReference type="ARBA" id="ARBA00000213"/>
    </source>
</evidence>
<dbReference type="InterPro" id="IPR000380">
    <property type="entry name" value="Topo_IA"/>
</dbReference>
<keyword evidence="5" id="KW-0677">Repeat</keyword>
<dbReference type="PROSITE" id="PS00396">
    <property type="entry name" value="TOPO_IA_1"/>
    <property type="match status" value="1"/>
</dbReference>
<dbReference type="SUPFAM" id="SSF57783">
    <property type="entry name" value="Zinc beta-ribbon"/>
    <property type="match status" value="1"/>
</dbReference>
<feature type="site" description="Interaction with DNA" evidence="12">
    <location>
        <position position="48"/>
    </location>
</feature>
<evidence type="ECO:0000256" key="9">
    <source>
        <dbReference type="ARBA" id="ARBA00023029"/>
    </source>
</evidence>
<accession>A0A7T3KWD2</accession>
<dbReference type="SUPFAM" id="SSF56712">
    <property type="entry name" value="Prokaryotic type I DNA topoisomerase"/>
    <property type="match status" value="1"/>
</dbReference>
<dbReference type="CDD" id="cd00186">
    <property type="entry name" value="TOP1Ac"/>
    <property type="match status" value="1"/>
</dbReference>
<gene>
    <name evidence="12" type="primary">topA</name>
    <name evidence="16" type="ORF">I7X12_05210</name>
</gene>
<dbReference type="OrthoDB" id="30963at2157"/>
<dbReference type="Pfam" id="PF14520">
    <property type="entry name" value="HHH_5"/>
    <property type="match status" value="1"/>
</dbReference>
<dbReference type="EMBL" id="CP065856">
    <property type="protein sequence ID" value="QPV64029.1"/>
    <property type="molecule type" value="Genomic_DNA"/>
</dbReference>
<dbReference type="AlphaFoldDB" id="A0A7T3KWD2"/>
<dbReference type="InterPro" id="IPR013497">
    <property type="entry name" value="Topo_IA_cen"/>
</dbReference>
<feature type="active site" description="O-(5'-phospho-DNA)-tyrosine intermediate" evidence="12">
    <location>
        <position position="316"/>
    </location>
</feature>
<keyword evidence="9 12" id="KW-0799">Topoisomerase</keyword>
<dbReference type="PANTHER" id="PTHR11390:SF26">
    <property type="entry name" value="DNA TOPOISOMERASE 1"/>
    <property type="match status" value="1"/>
</dbReference>
<dbReference type="InterPro" id="IPR023406">
    <property type="entry name" value="Topo_IA_AS"/>
</dbReference>
<dbReference type="Gene3D" id="1.10.290.10">
    <property type="entry name" value="Topoisomerase I, domain 4"/>
    <property type="match status" value="1"/>
</dbReference>
<protein>
    <recommendedName>
        <fullName evidence="12">DNA topoisomerase 1</fullName>
        <ecNumber evidence="12">5.6.2.1</ecNumber>
    </recommendedName>
    <alternativeName>
        <fullName evidence="12">DNA topoisomerase I</fullName>
    </alternativeName>
</protein>
<evidence type="ECO:0000256" key="4">
    <source>
        <dbReference type="ARBA" id="ARBA00022723"/>
    </source>
</evidence>
<comment type="cofactor">
    <cofactor evidence="2">
        <name>Mg(2+)</name>
        <dbReference type="ChEBI" id="CHEBI:18420"/>
    </cofactor>
</comment>
<dbReference type="GO" id="GO:0003917">
    <property type="term" value="F:DNA topoisomerase type I (single strand cut, ATP-independent) activity"/>
    <property type="evidence" value="ECO:0007669"/>
    <property type="project" value="UniProtKB-UniRule"/>
</dbReference>
<keyword evidence="4" id="KW-0479">Metal-binding</keyword>
<keyword evidence="17" id="KW-1185">Reference proteome</keyword>
<dbReference type="Gene3D" id="2.70.20.10">
    <property type="entry name" value="Topoisomerase I, domain 3"/>
    <property type="match status" value="1"/>
</dbReference>
<evidence type="ECO:0000256" key="7">
    <source>
        <dbReference type="ARBA" id="ARBA00022833"/>
    </source>
</evidence>
<dbReference type="GO" id="GO:0006281">
    <property type="term" value="P:DNA repair"/>
    <property type="evidence" value="ECO:0007669"/>
    <property type="project" value="TreeGrafter"/>
</dbReference>
<feature type="region of interest" description="Disordered" evidence="13">
    <location>
        <begin position="358"/>
        <end position="383"/>
    </location>
</feature>
<dbReference type="SMART" id="SM00436">
    <property type="entry name" value="TOP1Bc"/>
    <property type="match status" value="1"/>
</dbReference>
<feature type="site" description="Interaction with DNA" evidence="12">
    <location>
        <position position="160"/>
    </location>
</feature>
<name>A0A7T3KWD2_9EURY</name>
<dbReference type="GO" id="GO:0003677">
    <property type="term" value="F:DNA binding"/>
    <property type="evidence" value="ECO:0007669"/>
    <property type="project" value="UniProtKB-KW"/>
</dbReference>
<feature type="site" description="Interaction with DNA" evidence="12">
    <location>
        <position position="505"/>
    </location>
</feature>
<dbReference type="PANTHER" id="PTHR11390">
    <property type="entry name" value="PROKARYOTIC DNA TOPOISOMERASE"/>
    <property type="match status" value="1"/>
</dbReference>
<feature type="region of interest" description="Disordered" evidence="13">
    <location>
        <begin position="809"/>
        <end position="860"/>
    </location>
</feature>
<dbReference type="Proteomes" id="UP000595001">
    <property type="component" value="Chromosome"/>
</dbReference>
<dbReference type="InterPro" id="IPR023405">
    <property type="entry name" value="Topo_IA_core_domain"/>
</dbReference>
<evidence type="ECO:0000256" key="10">
    <source>
        <dbReference type="ARBA" id="ARBA00023125"/>
    </source>
</evidence>
<dbReference type="InterPro" id="IPR034144">
    <property type="entry name" value="TOPRIM_TopoIII"/>
</dbReference>
<keyword evidence="8" id="KW-0460">Magnesium</keyword>
<dbReference type="InterPro" id="IPR013824">
    <property type="entry name" value="Topo_IA_cen_sub1"/>
</dbReference>
<evidence type="ECO:0000256" key="13">
    <source>
        <dbReference type="SAM" id="MobiDB-lite"/>
    </source>
</evidence>
<feature type="region of interest" description="Interaction with DNA" evidence="12">
    <location>
        <begin position="188"/>
        <end position="193"/>
    </location>
</feature>
<comment type="function">
    <text evidence="12">Releases the supercoiling and torsional tension of DNA, which is introduced during the DNA replication and transcription, by transiently cleaving and rejoining one strand of the DNA duplex. Introduces a single-strand break via transesterification at a target site in duplex DNA. The scissile phosphodiester is attacked by the catalytic tyrosine of the enzyme, resulting in the formation of a DNA-(5'-phosphotyrosyl)-enzyme intermediate and the expulsion of a 3'-OH DNA strand. The free DNA strand then undergoes passage around the unbroken strand, thus removing DNA supercoils. Finally, in the religation step, the DNA 3'-OH attacks the covalent intermediate to expel the active-site tyrosine and restore the DNA phosphodiester backbone.</text>
</comment>
<dbReference type="Gene3D" id="3.30.65.10">
    <property type="entry name" value="Bacterial Topoisomerase I, domain 1"/>
    <property type="match status" value="1"/>
</dbReference>
<comment type="subunit">
    <text evidence="12">Monomer.</text>
</comment>
<evidence type="ECO:0000313" key="16">
    <source>
        <dbReference type="EMBL" id="QPV64029.1"/>
    </source>
</evidence>
<evidence type="ECO:0000256" key="6">
    <source>
        <dbReference type="ARBA" id="ARBA00022771"/>
    </source>
</evidence>
<dbReference type="GO" id="GO:0006310">
    <property type="term" value="P:DNA recombination"/>
    <property type="evidence" value="ECO:0007669"/>
    <property type="project" value="TreeGrafter"/>
</dbReference>
<dbReference type="InterPro" id="IPR006171">
    <property type="entry name" value="TOPRIM_dom"/>
</dbReference>
<evidence type="ECO:0000313" key="17">
    <source>
        <dbReference type="Proteomes" id="UP000595001"/>
    </source>
</evidence>
<dbReference type="NCBIfam" id="NF005555">
    <property type="entry name" value="PRK07220.1"/>
    <property type="match status" value="1"/>
</dbReference>
<dbReference type="InterPro" id="IPR003601">
    <property type="entry name" value="Topo_IA_2"/>
</dbReference>
<dbReference type="InterPro" id="IPR003602">
    <property type="entry name" value="Topo_IA_DNA-bd_dom"/>
</dbReference>
<proteinExistence type="inferred from homology"/>
<dbReference type="SMART" id="SM00437">
    <property type="entry name" value="TOP1Ac"/>
    <property type="match status" value="1"/>
</dbReference>
<dbReference type="PROSITE" id="PS52039">
    <property type="entry name" value="TOPO_IA_2"/>
    <property type="match status" value="1"/>
</dbReference>
<dbReference type="GO" id="GO:0008270">
    <property type="term" value="F:zinc ion binding"/>
    <property type="evidence" value="ECO:0007669"/>
    <property type="project" value="UniProtKB-KW"/>
</dbReference>
<dbReference type="InterPro" id="IPR013498">
    <property type="entry name" value="Topo_IA_Znf"/>
</dbReference>
<evidence type="ECO:0000256" key="12">
    <source>
        <dbReference type="HAMAP-Rule" id="MF_00952"/>
    </source>
</evidence>
<comment type="similarity">
    <text evidence="3 12">Belongs to the type IA topoisomerase family.</text>
</comment>
<dbReference type="RefSeq" id="WP_198062804.1">
    <property type="nucleotide sequence ID" value="NZ_CP065856.1"/>
</dbReference>
<evidence type="ECO:0000256" key="11">
    <source>
        <dbReference type="ARBA" id="ARBA00023235"/>
    </source>
</evidence>
<dbReference type="InterPro" id="IPR028612">
    <property type="entry name" value="Topoisom_1_IA"/>
</dbReference>